<name>A0A9W4T909_9GLOM</name>
<reference evidence="1" key="1">
    <citation type="submission" date="2022-08" db="EMBL/GenBank/DDBJ databases">
        <authorList>
            <person name="Kallberg Y."/>
            <person name="Tangrot J."/>
            <person name="Rosling A."/>
        </authorList>
    </citation>
    <scope>NUCLEOTIDE SEQUENCE</scope>
    <source>
        <strain evidence="1">Wild A</strain>
    </source>
</reference>
<gene>
    <name evidence="1" type="ORF">FWILDA_LOCUS17806</name>
</gene>
<dbReference type="AlphaFoldDB" id="A0A9W4T909"/>
<comment type="caution">
    <text evidence="1">The sequence shown here is derived from an EMBL/GenBank/DDBJ whole genome shotgun (WGS) entry which is preliminary data.</text>
</comment>
<dbReference type="OrthoDB" id="2387970at2759"/>
<dbReference type="EMBL" id="CAMKVN010015197">
    <property type="protein sequence ID" value="CAI2196896.1"/>
    <property type="molecule type" value="Genomic_DNA"/>
</dbReference>
<accession>A0A9W4T909</accession>
<proteinExistence type="predicted"/>
<keyword evidence="2" id="KW-1185">Reference proteome</keyword>
<evidence type="ECO:0000313" key="2">
    <source>
        <dbReference type="Proteomes" id="UP001153678"/>
    </source>
</evidence>
<feature type="non-terminal residue" evidence="1">
    <location>
        <position position="1"/>
    </location>
</feature>
<dbReference type="Proteomes" id="UP001153678">
    <property type="component" value="Unassembled WGS sequence"/>
</dbReference>
<evidence type="ECO:0000313" key="1">
    <source>
        <dbReference type="EMBL" id="CAI2196896.1"/>
    </source>
</evidence>
<organism evidence="1 2">
    <name type="scientific">Funneliformis geosporum</name>
    <dbReference type="NCBI Taxonomy" id="1117311"/>
    <lineage>
        <taxon>Eukaryota</taxon>
        <taxon>Fungi</taxon>
        <taxon>Fungi incertae sedis</taxon>
        <taxon>Mucoromycota</taxon>
        <taxon>Glomeromycotina</taxon>
        <taxon>Glomeromycetes</taxon>
        <taxon>Glomerales</taxon>
        <taxon>Glomeraceae</taxon>
        <taxon>Funneliformis</taxon>
    </lineage>
</organism>
<sequence>SDVGQYIYKIRDDSIRPRNILGADNEDGIEAILSEREGHSLHEIIDGDEPLRPIIDFDLLREIHDSIEPKLSGKE</sequence>
<feature type="non-terminal residue" evidence="1">
    <location>
        <position position="75"/>
    </location>
</feature>
<protein>
    <submittedName>
        <fullName evidence="1">6036_t:CDS:1</fullName>
    </submittedName>
</protein>